<proteinExistence type="predicted"/>
<evidence type="ECO:0000256" key="1">
    <source>
        <dbReference type="SAM" id="MobiDB-lite"/>
    </source>
</evidence>
<feature type="compositionally biased region" description="Basic residues" evidence="1">
    <location>
        <begin position="14"/>
        <end position="28"/>
    </location>
</feature>
<protein>
    <submittedName>
        <fullName evidence="2">Uncharacterized protein</fullName>
    </submittedName>
</protein>
<accession>A0ABQ8TAP1</accession>
<dbReference type="Proteomes" id="UP001148838">
    <property type="component" value="Unassembled WGS sequence"/>
</dbReference>
<reference evidence="2 3" key="1">
    <citation type="journal article" date="2022" name="Allergy">
        <title>Genome assembly and annotation of Periplaneta americana reveal a comprehensive cockroach allergen profile.</title>
        <authorList>
            <person name="Wang L."/>
            <person name="Xiong Q."/>
            <person name="Saelim N."/>
            <person name="Wang L."/>
            <person name="Nong W."/>
            <person name="Wan A.T."/>
            <person name="Shi M."/>
            <person name="Liu X."/>
            <person name="Cao Q."/>
            <person name="Hui J.H.L."/>
            <person name="Sookrung N."/>
            <person name="Leung T.F."/>
            <person name="Tungtrongchitr A."/>
            <person name="Tsui S.K.W."/>
        </authorList>
    </citation>
    <scope>NUCLEOTIDE SEQUENCE [LARGE SCALE GENOMIC DNA]</scope>
    <source>
        <strain evidence="2">PWHHKU_190912</strain>
    </source>
</reference>
<organism evidence="2 3">
    <name type="scientific">Periplaneta americana</name>
    <name type="common">American cockroach</name>
    <name type="synonym">Blatta americana</name>
    <dbReference type="NCBI Taxonomy" id="6978"/>
    <lineage>
        <taxon>Eukaryota</taxon>
        <taxon>Metazoa</taxon>
        <taxon>Ecdysozoa</taxon>
        <taxon>Arthropoda</taxon>
        <taxon>Hexapoda</taxon>
        <taxon>Insecta</taxon>
        <taxon>Pterygota</taxon>
        <taxon>Neoptera</taxon>
        <taxon>Polyneoptera</taxon>
        <taxon>Dictyoptera</taxon>
        <taxon>Blattodea</taxon>
        <taxon>Blattoidea</taxon>
        <taxon>Blattidae</taxon>
        <taxon>Blattinae</taxon>
        <taxon>Periplaneta</taxon>
    </lineage>
</organism>
<dbReference type="EMBL" id="JAJSOF020000013">
    <property type="protein sequence ID" value="KAJ4443606.1"/>
    <property type="molecule type" value="Genomic_DNA"/>
</dbReference>
<feature type="compositionally biased region" description="Basic and acidic residues" evidence="1">
    <location>
        <begin position="1"/>
        <end position="13"/>
    </location>
</feature>
<evidence type="ECO:0000313" key="3">
    <source>
        <dbReference type="Proteomes" id="UP001148838"/>
    </source>
</evidence>
<gene>
    <name evidence="2" type="ORF">ANN_05280</name>
</gene>
<feature type="region of interest" description="Disordered" evidence="1">
    <location>
        <begin position="1"/>
        <end position="35"/>
    </location>
</feature>
<keyword evidence="3" id="KW-1185">Reference proteome</keyword>
<sequence>MAVTDQTKKEAGRNKRKEKSKAYKRRRRKEDGAVERMALDWNPQGSRTRGRPKNIWKRTVLEEIAREGKTWSEVKKLATNRVRWRHFVNALCSL</sequence>
<name>A0ABQ8TAP1_PERAM</name>
<evidence type="ECO:0000313" key="2">
    <source>
        <dbReference type="EMBL" id="KAJ4443606.1"/>
    </source>
</evidence>
<comment type="caution">
    <text evidence="2">The sequence shown here is derived from an EMBL/GenBank/DDBJ whole genome shotgun (WGS) entry which is preliminary data.</text>
</comment>